<comment type="caution">
    <text evidence="2">The sequence shown here is derived from an EMBL/GenBank/DDBJ whole genome shotgun (WGS) entry which is preliminary data.</text>
</comment>
<dbReference type="InterPro" id="IPR036259">
    <property type="entry name" value="MFS_trans_sf"/>
</dbReference>
<proteinExistence type="predicted"/>
<sequence length="61" mass="7070">MNQSNIAVERTQKKTNAYAWYVVILCMLAYIFSFIDRQILALMIEPIKADLQLSQSPLNHL</sequence>
<keyword evidence="1" id="KW-1133">Transmembrane helix</keyword>
<accession>A0A9P2UPH5</accession>
<feature type="transmembrane region" description="Helical" evidence="1">
    <location>
        <begin position="18"/>
        <end position="35"/>
    </location>
</feature>
<reference evidence="2 3" key="1">
    <citation type="submission" date="2014-02" db="EMBL/GenBank/DDBJ databases">
        <title>Comparative genomics and transcriptomics to identify genetic mechanisms underlying the emergence of carbapenem resistant Acinetobacter baumannii (CRAb).</title>
        <authorList>
            <person name="Harris A.D."/>
            <person name="Johnson K.J."/>
            <person name="George J."/>
            <person name="Shefchek K."/>
            <person name="Daugherty S.C."/>
            <person name="Parankush S."/>
            <person name="Sadzewicz L."/>
            <person name="Tallon L."/>
            <person name="Sengamalay N."/>
            <person name="Hazen T.H."/>
            <person name="Rasko D.A."/>
        </authorList>
    </citation>
    <scope>NUCLEOTIDE SEQUENCE [LARGE SCALE GENOMIC DNA]</scope>
    <source>
        <strain evidence="2 3">1462234</strain>
    </source>
</reference>
<evidence type="ECO:0000256" key="1">
    <source>
        <dbReference type="SAM" id="Phobius"/>
    </source>
</evidence>
<evidence type="ECO:0000313" key="2">
    <source>
        <dbReference type="EMBL" id="EXB52482.1"/>
    </source>
</evidence>
<keyword evidence="1" id="KW-0812">Transmembrane</keyword>
<dbReference type="SUPFAM" id="SSF103473">
    <property type="entry name" value="MFS general substrate transporter"/>
    <property type="match status" value="1"/>
</dbReference>
<name>A0A9P2UPH5_ACIBA</name>
<dbReference type="EMBL" id="JEWR01000224">
    <property type="protein sequence ID" value="EXB52482.1"/>
    <property type="molecule type" value="Genomic_DNA"/>
</dbReference>
<organism evidence="2 3">
    <name type="scientific">Acinetobacter baumannii 1462234</name>
    <dbReference type="NCBI Taxonomy" id="1310646"/>
    <lineage>
        <taxon>Bacteria</taxon>
        <taxon>Pseudomonadati</taxon>
        <taxon>Pseudomonadota</taxon>
        <taxon>Gammaproteobacteria</taxon>
        <taxon>Moraxellales</taxon>
        <taxon>Moraxellaceae</taxon>
        <taxon>Acinetobacter</taxon>
        <taxon>Acinetobacter calcoaceticus/baumannii complex</taxon>
    </lineage>
</organism>
<evidence type="ECO:0000313" key="3">
    <source>
        <dbReference type="Proteomes" id="UP000020865"/>
    </source>
</evidence>
<keyword evidence="1" id="KW-0472">Membrane</keyword>
<dbReference type="AlphaFoldDB" id="A0A9P2UPH5"/>
<protein>
    <submittedName>
        <fullName evidence="2">Major facilitator superfamily transporter permease domain protein</fullName>
    </submittedName>
</protein>
<gene>
    <name evidence="2" type="ORF">J545_4221</name>
</gene>
<dbReference type="Proteomes" id="UP000020865">
    <property type="component" value="Unassembled WGS sequence"/>
</dbReference>